<dbReference type="AlphaFoldDB" id="A0A510KQA1"/>
<reference evidence="2 3" key="1">
    <citation type="submission" date="2019-07" db="EMBL/GenBank/DDBJ databases">
        <title>Complete Genome Sequence of Leptotrichia wadei Strain JMUB3936.</title>
        <authorList>
            <person name="Watanabe S."/>
            <person name="Cui L."/>
        </authorList>
    </citation>
    <scope>NUCLEOTIDE SEQUENCE [LARGE SCALE GENOMIC DNA]</scope>
    <source>
        <strain evidence="2 3">JMUB3936</strain>
    </source>
</reference>
<feature type="transmembrane region" description="Helical" evidence="1">
    <location>
        <begin position="16"/>
        <end position="32"/>
    </location>
</feature>
<keyword evidence="1" id="KW-0472">Membrane</keyword>
<gene>
    <name evidence="2" type="ORF">JMUB3936_0077</name>
</gene>
<proteinExistence type="predicted"/>
<dbReference type="Proteomes" id="UP000321944">
    <property type="component" value="Chromosome"/>
</dbReference>
<keyword evidence="1" id="KW-1133">Transmembrane helix</keyword>
<dbReference type="OrthoDB" id="82129at2"/>
<name>A0A510KQA1_9FUSO</name>
<feature type="transmembrane region" description="Helical" evidence="1">
    <location>
        <begin position="75"/>
        <end position="94"/>
    </location>
</feature>
<organism evidence="2 3">
    <name type="scientific">Leptotrichia wadei</name>
    <dbReference type="NCBI Taxonomy" id="157687"/>
    <lineage>
        <taxon>Bacteria</taxon>
        <taxon>Fusobacteriati</taxon>
        <taxon>Fusobacteriota</taxon>
        <taxon>Fusobacteriia</taxon>
        <taxon>Fusobacteriales</taxon>
        <taxon>Leptotrichiaceae</taxon>
        <taxon>Leptotrichia</taxon>
    </lineage>
</organism>
<dbReference type="EMBL" id="AP019841">
    <property type="protein sequence ID" value="BBM53814.1"/>
    <property type="molecule type" value="Genomic_DNA"/>
</dbReference>
<keyword evidence="1" id="KW-0812">Transmembrane</keyword>
<evidence type="ECO:0000313" key="3">
    <source>
        <dbReference type="Proteomes" id="UP000321944"/>
    </source>
</evidence>
<evidence type="ECO:0000313" key="2">
    <source>
        <dbReference type="EMBL" id="BBM53814.1"/>
    </source>
</evidence>
<evidence type="ECO:0008006" key="4">
    <source>
        <dbReference type="Google" id="ProtNLM"/>
    </source>
</evidence>
<accession>A0A510KQA1</accession>
<sequence>MKKYFKLLFNYHKNNLILYISLVFIISIRYYFKIPSPIGFVLKPLHIRYWSEGLTTAFIQLIKGNFYRAYKINPLIFIIVIIIFFHIFLEPIIFKNSKTKKQ</sequence>
<evidence type="ECO:0000256" key="1">
    <source>
        <dbReference type="SAM" id="Phobius"/>
    </source>
</evidence>
<protein>
    <recommendedName>
        <fullName evidence="4">DUF2752 domain-containing protein</fullName>
    </recommendedName>
</protein>